<feature type="region of interest" description="Disordered" evidence="1">
    <location>
        <begin position="1"/>
        <end position="21"/>
    </location>
</feature>
<gene>
    <name evidence="2" type="ORF">GCM10011583_11930</name>
</gene>
<organism evidence="2 3">
    <name type="scientific">Streptomyces camponoticapitis</name>
    <dbReference type="NCBI Taxonomy" id="1616125"/>
    <lineage>
        <taxon>Bacteria</taxon>
        <taxon>Bacillati</taxon>
        <taxon>Actinomycetota</taxon>
        <taxon>Actinomycetes</taxon>
        <taxon>Kitasatosporales</taxon>
        <taxon>Streptomycetaceae</taxon>
        <taxon>Streptomyces</taxon>
    </lineage>
</organism>
<proteinExistence type="predicted"/>
<protein>
    <submittedName>
        <fullName evidence="2">Uncharacterized protein</fullName>
    </submittedName>
</protein>
<comment type="caution">
    <text evidence="2">The sequence shown here is derived from an EMBL/GenBank/DDBJ whole genome shotgun (WGS) entry which is preliminary data.</text>
</comment>
<accession>A0ABQ2E075</accession>
<evidence type="ECO:0000313" key="3">
    <source>
        <dbReference type="Proteomes" id="UP000660265"/>
    </source>
</evidence>
<evidence type="ECO:0000313" key="2">
    <source>
        <dbReference type="EMBL" id="GGJ82014.1"/>
    </source>
</evidence>
<evidence type="ECO:0000256" key="1">
    <source>
        <dbReference type="SAM" id="MobiDB-lite"/>
    </source>
</evidence>
<dbReference type="Proteomes" id="UP000660265">
    <property type="component" value="Unassembled WGS sequence"/>
</dbReference>
<dbReference type="RefSeq" id="WP_189106231.1">
    <property type="nucleotide sequence ID" value="NZ_BMMV01000003.1"/>
</dbReference>
<keyword evidence="3" id="KW-1185">Reference proteome</keyword>
<name>A0ABQ2E075_9ACTN</name>
<reference evidence="3" key="1">
    <citation type="journal article" date="2019" name="Int. J. Syst. Evol. Microbiol.">
        <title>The Global Catalogue of Microorganisms (GCM) 10K type strain sequencing project: providing services to taxonomists for standard genome sequencing and annotation.</title>
        <authorList>
            <consortium name="The Broad Institute Genomics Platform"/>
            <consortium name="The Broad Institute Genome Sequencing Center for Infectious Disease"/>
            <person name="Wu L."/>
            <person name="Ma J."/>
        </authorList>
    </citation>
    <scope>NUCLEOTIDE SEQUENCE [LARGE SCALE GENOMIC DNA]</scope>
    <source>
        <strain evidence="3">CGMCC 4.7275</strain>
    </source>
</reference>
<sequence length="79" mass="8857">MSVEIKFTNREDDQRYEDGEGREYRYTAEGSGALSIYEKEDGETIGKEAVPIAVYGPTAWFSVTGDPVGRADRPVPRLR</sequence>
<feature type="compositionally biased region" description="Basic and acidic residues" evidence="1">
    <location>
        <begin position="7"/>
        <end position="21"/>
    </location>
</feature>
<dbReference type="EMBL" id="BMMV01000003">
    <property type="protein sequence ID" value="GGJ82014.1"/>
    <property type="molecule type" value="Genomic_DNA"/>
</dbReference>